<dbReference type="CDD" id="cd12937">
    <property type="entry name" value="GUCT_RH7_like"/>
    <property type="match status" value="1"/>
</dbReference>
<dbReference type="InterPro" id="IPR035979">
    <property type="entry name" value="RBD_domain_sf"/>
</dbReference>
<dbReference type="InterPro" id="IPR050547">
    <property type="entry name" value="DEAD_box_RNA_helicases"/>
</dbReference>
<dbReference type="SUPFAM" id="SSF49723">
    <property type="entry name" value="Lipase/lipooxygenase domain (PLAT/LH2 domain)"/>
    <property type="match status" value="1"/>
</dbReference>
<dbReference type="Pfam" id="PF26142">
    <property type="entry name" value="DD_DDX21-DDX50"/>
    <property type="match status" value="1"/>
</dbReference>
<name>A0A8J5Y6W5_9ROSI</name>
<feature type="region of interest" description="Disordered" evidence="12">
    <location>
        <begin position="1448"/>
        <end position="1515"/>
    </location>
</feature>
<dbReference type="EC" id="3.6.4.13" evidence="3"/>
<evidence type="ECO:0000256" key="7">
    <source>
        <dbReference type="ARBA" id="ARBA00022840"/>
    </source>
</evidence>
<dbReference type="Proteomes" id="UP000701853">
    <property type="component" value="Chromosome 12"/>
</dbReference>
<evidence type="ECO:0000256" key="4">
    <source>
        <dbReference type="ARBA" id="ARBA00022741"/>
    </source>
</evidence>
<dbReference type="GO" id="GO:0005524">
    <property type="term" value="F:ATP binding"/>
    <property type="evidence" value="ECO:0007669"/>
    <property type="project" value="UniProtKB-KW"/>
</dbReference>
<feature type="compositionally biased region" description="Basic and acidic residues" evidence="12">
    <location>
        <begin position="928"/>
        <end position="942"/>
    </location>
</feature>
<dbReference type="Pfam" id="PF06232">
    <property type="entry name" value="ATS3"/>
    <property type="match status" value="1"/>
</dbReference>
<keyword evidence="7" id="KW-0067">ATP-binding</keyword>
<comment type="caution">
    <text evidence="16">The sequence shown here is derived from an EMBL/GenBank/DDBJ whole genome shotgun (WGS) entry which is preliminary data.</text>
</comment>
<feature type="compositionally biased region" description="Basic and acidic residues" evidence="12">
    <location>
        <begin position="855"/>
        <end position="879"/>
    </location>
</feature>
<evidence type="ECO:0000256" key="12">
    <source>
        <dbReference type="SAM" id="MobiDB-lite"/>
    </source>
</evidence>
<keyword evidence="4" id="KW-0547">Nucleotide-binding</keyword>
<keyword evidence="8" id="KW-0694">RNA-binding</keyword>
<proteinExistence type="inferred from homology"/>
<dbReference type="Pfam" id="PF03016">
    <property type="entry name" value="Exostosin_GT47"/>
    <property type="match status" value="1"/>
</dbReference>
<protein>
    <recommendedName>
        <fullName evidence="11">DEAD-box ATP-dependent RNA helicase 7</fullName>
        <ecNumber evidence="3">3.6.4.13</ecNumber>
    </recommendedName>
</protein>
<evidence type="ECO:0000256" key="8">
    <source>
        <dbReference type="ARBA" id="ARBA00022884"/>
    </source>
</evidence>
<evidence type="ECO:0000313" key="17">
    <source>
        <dbReference type="Proteomes" id="UP000701853"/>
    </source>
</evidence>
<keyword evidence="6" id="KW-0347">Helicase</keyword>
<feature type="compositionally biased region" description="Pro residues" evidence="12">
    <location>
        <begin position="1"/>
        <end position="12"/>
    </location>
</feature>
<dbReference type="InterPro" id="IPR014001">
    <property type="entry name" value="Helicase_ATP-bd"/>
</dbReference>
<keyword evidence="9" id="KW-0539">Nucleus</keyword>
<dbReference type="InterPro" id="IPR012562">
    <property type="entry name" value="GUCT"/>
</dbReference>
<dbReference type="PANTHER" id="PTHR47963:SF8">
    <property type="entry name" value="ATP-DEPENDENT RNA HELICASE DEAD"/>
    <property type="match status" value="1"/>
</dbReference>
<dbReference type="CDD" id="cd00268">
    <property type="entry name" value="DEADc"/>
    <property type="match status" value="1"/>
</dbReference>
<reference evidence="16 17" key="1">
    <citation type="journal article" date="2021" name="bioRxiv">
        <title>The Gossypium anomalum genome as a resource for cotton improvement and evolutionary analysis of hybrid incompatibility.</title>
        <authorList>
            <person name="Grover C.E."/>
            <person name="Yuan D."/>
            <person name="Arick M.A."/>
            <person name="Miller E.R."/>
            <person name="Hu G."/>
            <person name="Peterson D.G."/>
            <person name="Wendel J.F."/>
            <person name="Udall J.A."/>
        </authorList>
    </citation>
    <scope>NUCLEOTIDE SEQUENCE [LARGE SCALE GENOMIC DNA]</scope>
    <source>
        <strain evidence="16">JFW-Udall</strain>
        <tissue evidence="16">Leaf</tissue>
    </source>
</reference>
<evidence type="ECO:0000256" key="1">
    <source>
        <dbReference type="ARBA" id="ARBA00004123"/>
    </source>
</evidence>
<feature type="compositionally biased region" description="Basic and acidic residues" evidence="12">
    <location>
        <begin position="1448"/>
        <end position="1459"/>
    </location>
</feature>
<evidence type="ECO:0000256" key="11">
    <source>
        <dbReference type="ARBA" id="ARBA00070889"/>
    </source>
</evidence>
<evidence type="ECO:0000256" key="2">
    <source>
        <dbReference type="ARBA" id="ARBA00006517"/>
    </source>
</evidence>
<feature type="domain" description="Helicase C-terminal" evidence="15">
    <location>
        <begin position="1186"/>
        <end position="1348"/>
    </location>
</feature>
<dbReference type="InterPro" id="IPR040911">
    <property type="entry name" value="Exostosin_GT47"/>
</dbReference>
<evidence type="ECO:0000259" key="14">
    <source>
        <dbReference type="PROSITE" id="PS51192"/>
    </source>
</evidence>
<dbReference type="GO" id="GO:0016787">
    <property type="term" value="F:hydrolase activity"/>
    <property type="evidence" value="ECO:0007669"/>
    <property type="project" value="UniProtKB-KW"/>
</dbReference>
<dbReference type="InterPro" id="IPR059027">
    <property type="entry name" value="DD_DDX21-DDX50"/>
</dbReference>
<dbReference type="Pfam" id="PF00270">
    <property type="entry name" value="DEAD"/>
    <property type="match status" value="1"/>
</dbReference>
<dbReference type="InterPro" id="IPR000629">
    <property type="entry name" value="RNA-helicase_DEAD-box_CS"/>
</dbReference>
<feature type="region of interest" description="Disordered" evidence="12">
    <location>
        <begin position="838"/>
        <end position="898"/>
    </location>
</feature>
<evidence type="ECO:0000256" key="9">
    <source>
        <dbReference type="ARBA" id="ARBA00023242"/>
    </source>
</evidence>
<dbReference type="Pfam" id="PF08152">
    <property type="entry name" value="GUCT"/>
    <property type="match status" value="1"/>
</dbReference>
<feature type="compositionally biased region" description="Basic residues" evidence="12">
    <location>
        <begin position="838"/>
        <end position="850"/>
    </location>
</feature>
<evidence type="ECO:0000256" key="13">
    <source>
        <dbReference type="SAM" id="Phobius"/>
    </source>
</evidence>
<dbReference type="GO" id="GO:0005634">
    <property type="term" value="C:nucleus"/>
    <property type="evidence" value="ECO:0007669"/>
    <property type="project" value="UniProtKB-SubCell"/>
</dbReference>
<dbReference type="InterPro" id="IPR036392">
    <property type="entry name" value="PLAT/LH2_dom_sf"/>
</dbReference>
<dbReference type="InterPro" id="IPR044742">
    <property type="entry name" value="DEAD/DEAH_RhlB"/>
</dbReference>
<dbReference type="GO" id="GO:0003724">
    <property type="term" value="F:RNA helicase activity"/>
    <property type="evidence" value="ECO:0007669"/>
    <property type="project" value="UniProtKB-EC"/>
</dbReference>
<dbReference type="SMART" id="SM00487">
    <property type="entry name" value="DEXDc"/>
    <property type="match status" value="1"/>
</dbReference>
<comment type="catalytic activity">
    <reaction evidence="10">
        <text>ATP + H2O = ADP + phosphate + H(+)</text>
        <dbReference type="Rhea" id="RHEA:13065"/>
        <dbReference type="ChEBI" id="CHEBI:15377"/>
        <dbReference type="ChEBI" id="CHEBI:15378"/>
        <dbReference type="ChEBI" id="CHEBI:30616"/>
        <dbReference type="ChEBI" id="CHEBI:43474"/>
        <dbReference type="ChEBI" id="CHEBI:456216"/>
        <dbReference type="EC" id="3.6.4.13"/>
    </reaction>
</comment>
<feature type="region of interest" description="Disordered" evidence="12">
    <location>
        <begin position="1"/>
        <end position="34"/>
    </location>
</feature>
<evidence type="ECO:0000256" key="3">
    <source>
        <dbReference type="ARBA" id="ARBA00012552"/>
    </source>
</evidence>
<dbReference type="PANTHER" id="PTHR47963">
    <property type="entry name" value="DEAD-BOX ATP-DEPENDENT RNA HELICASE 47, MITOCHONDRIAL"/>
    <property type="match status" value="1"/>
</dbReference>
<feature type="region of interest" description="Disordered" evidence="12">
    <location>
        <begin position="923"/>
        <end position="942"/>
    </location>
</feature>
<dbReference type="Gene3D" id="3.30.70.2280">
    <property type="match status" value="1"/>
</dbReference>
<keyword evidence="13" id="KW-0472">Membrane</keyword>
<keyword evidence="17" id="KW-1185">Reference proteome</keyword>
<dbReference type="PROSITE" id="PS00039">
    <property type="entry name" value="DEAD_ATP_HELICASE"/>
    <property type="match status" value="1"/>
</dbReference>
<dbReference type="InterPro" id="IPR010417">
    <property type="entry name" value="Embryo-specific_ATS3"/>
</dbReference>
<dbReference type="PROSITE" id="PS51194">
    <property type="entry name" value="HELICASE_CTER"/>
    <property type="match status" value="1"/>
</dbReference>
<evidence type="ECO:0000313" key="16">
    <source>
        <dbReference type="EMBL" id="KAG8476252.1"/>
    </source>
</evidence>
<dbReference type="Pfam" id="PF00271">
    <property type="entry name" value="Helicase_C"/>
    <property type="match status" value="1"/>
</dbReference>
<dbReference type="SUPFAM" id="SSF54928">
    <property type="entry name" value="RNA-binding domain, RBD"/>
    <property type="match status" value="1"/>
</dbReference>
<dbReference type="CDD" id="cd18787">
    <property type="entry name" value="SF2_C_DEAD"/>
    <property type="match status" value="1"/>
</dbReference>
<evidence type="ECO:0000256" key="10">
    <source>
        <dbReference type="ARBA" id="ARBA00047984"/>
    </source>
</evidence>
<accession>A0A8J5Y6W5</accession>
<comment type="subcellular location">
    <subcellularLocation>
        <location evidence="1">Nucleus</location>
    </subcellularLocation>
</comment>
<gene>
    <name evidence="16" type="ORF">CXB51_033039</name>
</gene>
<evidence type="ECO:0000256" key="5">
    <source>
        <dbReference type="ARBA" id="ARBA00022801"/>
    </source>
</evidence>
<feature type="compositionally biased region" description="Gly residues" evidence="12">
    <location>
        <begin position="1461"/>
        <end position="1493"/>
    </location>
</feature>
<organism evidence="16 17">
    <name type="scientific">Gossypium anomalum</name>
    <dbReference type="NCBI Taxonomy" id="47600"/>
    <lineage>
        <taxon>Eukaryota</taxon>
        <taxon>Viridiplantae</taxon>
        <taxon>Streptophyta</taxon>
        <taxon>Embryophyta</taxon>
        <taxon>Tracheophyta</taxon>
        <taxon>Spermatophyta</taxon>
        <taxon>Magnoliopsida</taxon>
        <taxon>eudicotyledons</taxon>
        <taxon>Gunneridae</taxon>
        <taxon>Pentapetalae</taxon>
        <taxon>rosids</taxon>
        <taxon>malvids</taxon>
        <taxon>Malvales</taxon>
        <taxon>Malvaceae</taxon>
        <taxon>Malvoideae</taxon>
        <taxon>Gossypium</taxon>
    </lineage>
</organism>
<comment type="similarity">
    <text evidence="2">Belongs to the DEAD box helicase family. DDX21/DDX50 subfamily.</text>
</comment>
<keyword evidence="5" id="KW-0378">Hydrolase</keyword>
<dbReference type="InterPro" id="IPR001650">
    <property type="entry name" value="Helicase_C-like"/>
</dbReference>
<dbReference type="FunFam" id="3.30.70.2280:FF:000003">
    <property type="entry name" value="DEAD-box ATP-dependent RNA helicase 7"/>
    <property type="match status" value="1"/>
</dbReference>
<dbReference type="PROSITE" id="PS51192">
    <property type="entry name" value="HELICASE_ATP_BIND_1"/>
    <property type="match status" value="1"/>
</dbReference>
<dbReference type="OrthoDB" id="4255at2759"/>
<keyword evidence="13" id="KW-1133">Transmembrane helix</keyword>
<feature type="domain" description="Helicase ATP-binding" evidence="14">
    <location>
        <begin position="975"/>
        <end position="1157"/>
    </location>
</feature>
<keyword evidence="13" id="KW-0812">Transmembrane</keyword>
<dbReference type="InterPro" id="IPR011545">
    <property type="entry name" value="DEAD/DEAH_box_helicase_dom"/>
</dbReference>
<evidence type="ECO:0000259" key="15">
    <source>
        <dbReference type="PROSITE" id="PS51194"/>
    </source>
</evidence>
<dbReference type="Gene3D" id="3.40.50.300">
    <property type="entry name" value="P-loop containing nucleotide triphosphate hydrolases"/>
    <property type="match status" value="2"/>
</dbReference>
<dbReference type="SUPFAM" id="SSF52540">
    <property type="entry name" value="P-loop containing nucleoside triphosphate hydrolases"/>
    <property type="match status" value="2"/>
</dbReference>
<feature type="transmembrane region" description="Helical" evidence="13">
    <location>
        <begin position="46"/>
        <end position="65"/>
    </location>
</feature>
<sequence>MLPIHSPKPPSSPTKATTTPELNSIKRKNSSSSFQSKNSFVFPNSYRLWLLLVIVSLQIIILLMARGLPLSHRRTHFPSPLSYDHKPVQNPANFSTHGLKSADISISSTVSSPPDRCSSGRIFVYDLPAVFNRELLDNCADLDPWHSRCEALSNGGFGREAAGLSGVVPEGLVPAWYWTDQFAMEVIYHNRLLSHECRTTEPDSATAFYIPFYAGLAVGKYLWLGYSSKDRDRYCEMMLEWIKDQPYWNRSNGWDHFMTMGRITWDFRRSKNEDWGSSCIYMPGLRNITRLLIERNPWDYFDVGVPYPTGFHPRSDSDIVHWQNFVRSRRRKTLFCFAGAPRAAIKNDFRGLLLNHCNNASGSCKAVDCTGSRCSNGTSVILQAFLDSHFCLQPRGDSFTRRSVFDCMIAGSIPVFFWHRTAYLQYQWFLPNDPKSYSVFIHRDFIKNGTSSIKTVLQSYSKQEINQMREKVIQYIPKLVYAKPEKGLNNIKDAFDIAIDGFLLGKIMYQNCREVRKFHQTYVFILEKNDRLGFRGCVYLCRWHNLSAVSVATMKAKKLILEERHHKGSKSPIFNFKERKRKSGFYFSMKMSKASIVFLYFGFIFIHCDANSIREKPQAFESFNGAVLTRWFLQRAVHQLVTLEIKSVLLSVMPMVIRYMRQGWMIQRLGHLNDVLQIPLRLKDHICYVYLYRTGPDGWKPETVKIYGYNSRAVTFYYDTFIPGDTWYGFNYCNSASSSHRWIGRTSFLFVVLWFDSDTSSLCRNGSPQLVVKEHKKHILLKAVKTNNPDLTANIQICRVSKSNGPDPIYRINIVICSSVFLPALTCHKNYCTLSDHKHKKEDKKMKNKLAIKNPETDKKVKKLKDPKVKEDENDLEVKKSKKKRKASELQLEEDERSETSSEIVEPVDVKVKVKVKVTEKKKKKNKEKLEKDDENEGKSEDPNLVSRFRISEAVRKKLKSKGIESLFPIQALTFDVILDGTDLVGRARTGQGKTLAFVLPILESLTNGTVKASRKNGYGRAPSVLVLLPTRELAKQVFEDFEVYGEVVGLTSCCLYGGAPYHTQEMKMKKGVDIVIGTPGRIKDHIERGNIHLGSLKFRVLDEADEMLRMGFVDDVELILGKVKDASKVQTLLFSATLPDWVKGIAARFLKTSKKTVDLVGKEKMKASTSVKHIVLPCSKSARSQLIPDIIRCYSSSGRTIIFTETKDSASELAGLLPGSRALHGDIQQGQREVTLNGFRSGKFMTLVATNVAARGLDINDVQLIIQCEPPRDVEAYIHRSSISKIERESGVKFEHISAPQPVDVAKSAGVEAAKIIAEVSDSVIPAFKSIARELLETSGLSAEDLLAKALAKAAGYSEIKSRSLLTSMENHVTLLLEAGKPIYTLSFVFGVLKRFLPEEKVQSVQGLTLTADGMGAVFDVAEDDVGTFLAGAENANNVRLETLKKKLPRLQERDQSRGRFGGGGGGRGDRSGGGGSGGGGKFSGGRGGRGGFSDRVNDRFSGGGRGRYNSKKW</sequence>
<evidence type="ECO:0000256" key="6">
    <source>
        <dbReference type="ARBA" id="ARBA00022806"/>
    </source>
</evidence>
<dbReference type="InterPro" id="IPR027417">
    <property type="entry name" value="P-loop_NTPase"/>
</dbReference>
<dbReference type="SMART" id="SM00490">
    <property type="entry name" value="HELICc"/>
    <property type="match status" value="1"/>
</dbReference>
<dbReference type="GO" id="GO:0003723">
    <property type="term" value="F:RNA binding"/>
    <property type="evidence" value="ECO:0007669"/>
    <property type="project" value="UniProtKB-KW"/>
</dbReference>
<dbReference type="EMBL" id="JAHUZN010000012">
    <property type="protein sequence ID" value="KAG8476252.1"/>
    <property type="molecule type" value="Genomic_DNA"/>
</dbReference>